<evidence type="ECO:0000313" key="2">
    <source>
        <dbReference type="EMBL" id="WBO23557.1"/>
    </source>
</evidence>
<dbReference type="EMBL" id="CP115174">
    <property type="protein sequence ID" value="WBO23557.1"/>
    <property type="molecule type" value="Genomic_DNA"/>
</dbReference>
<sequence length="41" mass="4164">MVASIAAHRRAVSLFCILSSSIGLWAGIIAAARVTLPGVAL</sequence>
<keyword evidence="1" id="KW-1133">Transmembrane helix</keyword>
<keyword evidence="1" id="KW-0812">Transmembrane</keyword>
<reference evidence="2 3" key="1">
    <citation type="submission" date="2022-12" db="EMBL/GenBank/DDBJ databases">
        <title>Sphingomonas abieness sp. nov., an endophytic bacterium isolated from Abies koreana.</title>
        <authorList>
            <person name="Jiang L."/>
            <person name="Lee J."/>
        </authorList>
    </citation>
    <scope>NUCLEOTIDE SEQUENCE [LARGE SCALE GENOMIC DNA]</scope>
    <source>
        <strain evidence="3">PAMB 00755</strain>
    </source>
</reference>
<keyword evidence="3" id="KW-1185">Reference proteome</keyword>
<protein>
    <submittedName>
        <fullName evidence="2">Uncharacterized protein</fullName>
    </submittedName>
</protein>
<accession>A0ABY7NSK6</accession>
<organism evidence="2 3">
    <name type="scientific">Sphingomonas abietis</name>
    <dbReference type="NCBI Taxonomy" id="3012344"/>
    <lineage>
        <taxon>Bacteria</taxon>
        <taxon>Pseudomonadati</taxon>
        <taxon>Pseudomonadota</taxon>
        <taxon>Alphaproteobacteria</taxon>
        <taxon>Sphingomonadales</taxon>
        <taxon>Sphingomonadaceae</taxon>
        <taxon>Sphingomonas</taxon>
    </lineage>
</organism>
<name>A0ABY7NSK6_9SPHN</name>
<evidence type="ECO:0000313" key="3">
    <source>
        <dbReference type="Proteomes" id="UP001210865"/>
    </source>
</evidence>
<gene>
    <name evidence="2" type="ORF">PBT88_05355</name>
</gene>
<keyword evidence="1" id="KW-0472">Membrane</keyword>
<proteinExistence type="predicted"/>
<dbReference type="Proteomes" id="UP001210865">
    <property type="component" value="Chromosome"/>
</dbReference>
<feature type="transmembrane region" description="Helical" evidence="1">
    <location>
        <begin position="12"/>
        <end position="32"/>
    </location>
</feature>
<evidence type="ECO:0000256" key="1">
    <source>
        <dbReference type="SAM" id="Phobius"/>
    </source>
</evidence>
<dbReference type="RefSeq" id="WP_270078189.1">
    <property type="nucleotide sequence ID" value="NZ_CP115174.1"/>
</dbReference>